<keyword evidence="2" id="KW-1185">Reference proteome</keyword>
<name>A0ABT9CS89_9PSED</name>
<accession>A0ABT9CS89</accession>
<dbReference type="SUPFAM" id="SSF53474">
    <property type="entry name" value="alpha/beta-Hydrolases"/>
    <property type="match status" value="1"/>
</dbReference>
<organism evidence="1 2">
    <name type="scientific">Pseudomonas serbiensis</name>
    <dbReference type="NCBI Taxonomy" id="3064350"/>
    <lineage>
        <taxon>Bacteria</taxon>
        <taxon>Pseudomonadati</taxon>
        <taxon>Pseudomonadota</taxon>
        <taxon>Gammaproteobacteria</taxon>
        <taxon>Pseudomonadales</taxon>
        <taxon>Pseudomonadaceae</taxon>
        <taxon>Pseudomonas</taxon>
    </lineage>
</organism>
<comment type="caution">
    <text evidence="1">The sequence shown here is derived from an EMBL/GenBank/DDBJ whole genome shotgun (WGS) entry which is preliminary data.</text>
</comment>
<keyword evidence="1" id="KW-0378">Hydrolase</keyword>
<dbReference type="Proteomes" id="UP001223016">
    <property type="component" value="Unassembled WGS sequence"/>
</dbReference>
<dbReference type="GO" id="GO:0016787">
    <property type="term" value="F:hydrolase activity"/>
    <property type="evidence" value="ECO:0007669"/>
    <property type="project" value="UniProtKB-KW"/>
</dbReference>
<evidence type="ECO:0000313" key="1">
    <source>
        <dbReference type="EMBL" id="MDO7926690.1"/>
    </source>
</evidence>
<dbReference type="Gene3D" id="3.40.50.1820">
    <property type="entry name" value="alpha/beta hydrolase"/>
    <property type="match status" value="1"/>
</dbReference>
<sequence>MQQLIRVTALAISLTLSGCASQQEKLYSWAQAKDAEASVVETRTFALQIVTPRSLPKGGRLSIFIEGDGRAWATGSQPSLDPSPRQPDMARLALDPDHAGVYVARPCQFVMSEACVSEVWTDTRFSRRVIEAFNDVIDRLKTRYNASSIELIGYSGGAAVALLIAEERDDISQIQTIAGNVDPHAWVALHQLSPLKGSLDPLENSLRLKKIAQRHFAGTTDTVVPPVLLTGFLARTRPDCSEVISLPGSHATLMEAVDGQMLSRPIQCQ</sequence>
<dbReference type="InterPro" id="IPR029058">
    <property type="entry name" value="AB_hydrolase_fold"/>
</dbReference>
<dbReference type="EMBL" id="JAUQOO010000004">
    <property type="protein sequence ID" value="MDO7926690.1"/>
    <property type="molecule type" value="Genomic_DNA"/>
</dbReference>
<dbReference type="PROSITE" id="PS51257">
    <property type="entry name" value="PROKAR_LIPOPROTEIN"/>
    <property type="match status" value="1"/>
</dbReference>
<protein>
    <submittedName>
        <fullName evidence="1">Alpha/beta hydrolase</fullName>
    </submittedName>
</protein>
<reference evidence="1 2" key="1">
    <citation type="submission" date="2023-07" db="EMBL/GenBank/DDBJ databases">
        <title>Identification of four novel Pseudomonas species associated with bacterial leaf spot of cucurbits.</title>
        <authorList>
            <person name="Fullem K.R."/>
        </authorList>
    </citation>
    <scope>NUCLEOTIDE SEQUENCE [LARGE SCALE GENOMIC DNA]</scope>
    <source>
        <strain evidence="1 2">KFB 138</strain>
    </source>
</reference>
<evidence type="ECO:0000313" key="2">
    <source>
        <dbReference type="Proteomes" id="UP001223016"/>
    </source>
</evidence>
<gene>
    <name evidence="1" type="ORF">Q6A51_07860</name>
</gene>
<proteinExistence type="predicted"/>
<dbReference type="RefSeq" id="WP_304574490.1">
    <property type="nucleotide sequence ID" value="NZ_JAUQOO010000004.1"/>
</dbReference>